<proteinExistence type="predicted"/>
<keyword evidence="3" id="KW-1185">Reference proteome</keyword>
<feature type="signal peptide" evidence="1">
    <location>
        <begin position="1"/>
        <end position="22"/>
    </location>
</feature>
<evidence type="ECO:0000256" key="1">
    <source>
        <dbReference type="SAM" id="SignalP"/>
    </source>
</evidence>
<evidence type="ECO:0008006" key="4">
    <source>
        <dbReference type="Google" id="ProtNLM"/>
    </source>
</evidence>
<evidence type="ECO:0000313" key="2">
    <source>
        <dbReference type="EMBL" id="KZS41066.1"/>
    </source>
</evidence>
<sequence>MKKIISLLICVLLLVSCGNKHEGEEKPSLLSNLINITDNENNGIEEILNFYGGRCEYSIGVSASTSDGTKKYFEIEMSQSDEIEKRLDKPILPSSNIAYIFYKNLKEEKKNYDAIHVILVSKNNAEQEFKYPISTLEKVEQRMSLNDKTVNLLKEKKFENLKTMLNNELIPFDKNELVPRLIKLEPQFGDIKEYRFFGFMIAPYKGKDILHLSGALLREKQNHEFSIDVDFNSNRDELYQLQYKK</sequence>
<accession>A0A162FC59</accession>
<dbReference type="EMBL" id="LQRT01000007">
    <property type="protein sequence ID" value="KZS41066.1"/>
    <property type="molecule type" value="Genomic_DNA"/>
</dbReference>
<protein>
    <recommendedName>
        <fullName evidence="4">Lipoprotein</fullName>
    </recommendedName>
</protein>
<dbReference type="AlphaFoldDB" id="A0A162FC59"/>
<dbReference type="OrthoDB" id="1452770at2"/>
<evidence type="ECO:0000313" key="3">
    <source>
        <dbReference type="Proteomes" id="UP000076715"/>
    </source>
</evidence>
<dbReference type="STRING" id="1642818.AWE51_23200"/>
<gene>
    <name evidence="2" type="ORF">AWE51_23200</name>
</gene>
<dbReference type="PROSITE" id="PS51257">
    <property type="entry name" value="PROKAR_LIPOPROTEIN"/>
    <property type="match status" value="1"/>
</dbReference>
<comment type="caution">
    <text evidence="2">The sequence shown here is derived from an EMBL/GenBank/DDBJ whole genome shotgun (WGS) entry which is preliminary data.</text>
</comment>
<dbReference type="Proteomes" id="UP000076715">
    <property type="component" value="Unassembled WGS sequence"/>
</dbReference>
<keyword evidence="1" id="KW-0732">Signal</keyword>
<reference evidence="2 3" key="1">
    <citation type="submission" date="2016-01" db="EMBL/GenBank/DDBJ databases">
        <title>The draft genome sequence of Aquimarina sp. RZW4-3-2.</title>
        <authorList>
            <person name="Wang Y."/>
        </authorList>
    </citation>
    <scope>NUCLEOTIDE SEQUENCE [LARGE SCALE GENOMIC DNA]</scope>
    <source>
        <strain evidence="2 3">RZW4-3-2</strain>
    </source>
</reference>
<organism evidence="2 3">
    <name type="scientific">Aquimarina aggregata</name>
    <dbReference type="NCBI Taxonomy" id="1642818"/>
    <lineage>
        <taxon>Bacteria</taxon>
        <taxon>Pseudomonadati</taxon>
        <taxon>Bacteroidota</taxon>
        <taxon>Flavobacteriia</taxon>
        <taxon>Flavobacteriales</taxon>
        <taxon>Flavobacteriaceae</taxon>
        <taxon>Aquimarina</taxon>
    </lineage>
</organism>
<feature type="chain" id="PRO_5007834783" description="Lipoprotein" evidence="1">
    <location>
        <begin position="23"/>
        <end position="245"/>
    </location>
</feature>
<dbReference type="RefSeq" id="WP_066312794.1">
    <property type="nucleotide sequence ID" value="NZ_LQRT01000007.1"/>
</dbReference>
<name>A0A162FC59_9FLAO</name>